<evidence type="ECO:0000313" key="7">
    <source>
        <dbReference type="EMBL" id="EGE47853.1"/>
    </source>
</evidence>
<proteinExistence type="predicted"/>
<keyword evidence="2" id="KW-0092">Biotin</keyword>
<sequence length="258" mass="27597">MGASGRTCFGRMKDQPSPWRLECFAELGSTSDFCLEQARQGADSGLAVLAYRQTQGRGSRGRQWVDAGQSLALSVLLDAQQAGQDMLGGWPFAASLAFYDGLLHAVPAVAGHLMIKWPNDLLLDGQKAGGILIERESARLVIGFGANLTQAPSQQQTGRFTACLGQYGAVPPVKDVAQCILSSLADWCAVWRQNGFGALRQAWLDRAHPVGTPLVVSSRTTYEQGKFAGLAEDGRLLLDTEAGMKTITTGDILLEEGV</sequence>
<dbReference type="Gene3D" id="3.30.930.10">
    <property type="entry name" value="Bira Bifunctional Protein, Domain 2"/>
    <property type="match status" value="1"/>
</dbReference>
<dbReference type="SUPFAM" id="SSF55681">
    <property type="entry name" value="Class II aaRS and biotin synthetases"/>
    <property type="match status" value="1"/>
</dbReference>
<keyword evidence="1" id="KW-0436">Ligase</keyword>
<dbReference type="EMBL" id="AEUP01000026">
    <property type="protein sequence ID" value="EGE47853.1"/>
    <property type="molecule type" value="Genomic_DNA"/>
</dbReference>
<evidence type="ECO:0000259" key="6">
    <source>
        <dbReference type="Pfam" id="PF03099"/>
    </source>
</evidence>
<feature type="domain" description="BPL/LPL catalytic" evidence="6">
    <location>
        <begin position="29"/>
        <end position="137"/>
    </location>
</feature>
<dbReference type="CDD" id="cd16442">
    <property type="entry name" value="BPL"/>
    <property type="match status" value="1"/>
</dbReference>
<evidence type="ECO:0000259" key="5">
    <source>
        <dbReference type="Pfam" id="PF02237"/>
    </source>
</evidence>
<evidence type="ECO:0000313" key="8">
    <source>
        <dbReference type="Proteomes" id="UP000018454"/>
    </source>
</evidence>
<gene>
    <name evidence="7" type="primary">birA</name>
    <name evidence="7" type="ORF">APO_1488</name>
</gene>
<name>F1YTY8_9PROT</name>
<evidence type="ECO:0000256" key="2">
    <source>
        <dbReference type="ARBA" id="ARBA00023267"/>
    </source>
</evidence>
<dbReference type="InterPro" id="IPR003142">
    <property type="entry name" value="BPL_C"/>
</dbReference>
<dbReference type="InterPro" id="IPR004143">
    <property type="entry name" value="BPL_LPL_catalytic"/>
</dbReference>
<evidence type="ECO:0000256" key="1">
    <source>
        <dbReference type="ARBA" id="ARBA00022598"/>
    </source>
</evidence>
<organism evidence="7 8">
    <name type="scientific">Acetobacter pomorum DM001</name>
    <dbReference type="NCBI Taxonomy" id="945681"/>
    <lineage>
        <taxon>Bacteria</taxon>
        <taxon>Pseudomonadati</taxon>
        <taxon>Pseudomonadota</taxon>
        <taxon>Alphaproteobacteria</taxon>
        <taxon>Acetobacterales</taxon>
        <taxon>Acetobacteraceae</taxon>
        <taxon>Acetobacter</taxon>
    </lineage>
</organism>
<evidence type="ECO:0000256" key="3">
    <source>
        <dbReference type="ARBA" id="ARBA00024227"/>
    </source>
</evidence>
<dbReference type="GO" id="GO:0005737">
    <property type="term" value="C:cytoplasm"/>
    <property type="evidence" value="ECO:0007669"/>
    <property type="project" value="TreeGrafter"/>
</dbReference>
<accession>F1YTY8</accession>
<dbReference type="InterPro" id="IPR004408">
    <property type="entry name" value="Biotin_CoA_COase_ligase"/>
</dbReference>
<dbReference type="GO" id="GO:0004077">
    <property type="term" value="F:biotin--[biotin carboxyl-carrier protein] ligase activity"/>
    <property type="evidence" value="ECO:0007669"/>
    <property type="project" value="UniProtKB-EC"/>
</dbReference>
<dbReference type="Pfam" id="PF03099">
    <property type="entry name" value="BPL_LplA_LipB"/>
    <property type="match status" value="1"/>
</dbReference>
<dbReference type="Pfam" id="PF02237">
    <property type="entry name" value="BPL_C"/>
    <property type="match status" value="1"/>
</dbReference>
<dbReference type="PANTHER" id="PTHR12835:SF5">
    <property type="entry name" value="BIOTIN--PROTEIN LIGASE"/>
    <property type="match status" value="1"/>
</dbReference>
<dbReference type="PANTHER" id="PTHR12835">
    <property type="entry name" value="BIOTIN PROTEIN LIGASE"/>
    <property type="match status" value="1"/>
</dbReference>
<reference evidence="7 8" key="1">
    <citation type="journal article" date="2011" name="Science">
        <title>Drosophila microbiome modulates host developmental and metabolic homeostasis via insulin signaling.</title>
        <authorList>
            <person name="Shin S.C."/>
            <person name="Kim S.H."/>
            <person name="You H."/>
            <person name="Kim B."/>
            <person name="Kim A.C."/>
            <person name="Lee K.A."/>
            <person name="Yoon J.H."/>
            <person name="Ryu J.H."/>
            <person name="Lee W.J."/>
        </authorList>
    </citation>
    <scope>NUCLEOTIDE SEQUENCE [LARGE SCALE GENOMIC DNA]</scope>
    <source>
        <strain evidence="7 8">DM001</strain>
    </source>
</reference>
<feature type="domain" description="Biotin protein ligase C-terminal" evidence="5">
    <location>
        <begin position="224"/>
        <end position="253"/>
    </location>
</feature>
<comment type="catalytic activity">
    <reaction evidence="4">
        <text>biotin + L-lysyl-[protein] + ATP = N(6)-biotinyl-L-lysyl-[protein] + AMP + diphosphate + H(+)</text>
        <dbReference type="Rhea" id="RHEA:11756"/>
        <dbReference type="Rhea" id="RHEA-COMP:9752"/>
        <dbReference type="Rhea" id="RHEA-COMP:10505"/>
        <dbReference type="ChEBI" id="CHEBI:15378"/>
        <dbReference type="ChEBI" id="CHEBI:29969"/>
        <dbReference type="ChEBI" id="CHEBI:30616"/>
        <dbReference type="ChEBI" id="CHEBI:33019"/>
        <dbReference type="ChEBI" id="CHEBI:57586"/>
        <dbReference type="ChEBI" id="CHEBI:83144"/>
        <dbReference type="ChEBI" id="CHEBI:456215"/>
        <dbReference type="EC" id="6.3.4.15"/>
    </reaction>
</comment>
<evidence type="ECO:0000256" key="4">
    <source>
        <dbReference type="ARBA" id="ARBA00047846"/>
    </source>
</evidence>
<dbReference type="Proteomes" id="UP000018454">
    <property type="component" value="Unassembled WGS sequence"/>
</dbReference>
<comment type="caution">
    <text evidence="7">The sequence shown here is derived from an EMBL/GenBank/DDBJ whole genome shotgun (WGS) entry which is preliminary data.</text>
</comment>
<dbReference type="InterPro" id="IPR045864">
    <property type="entry name" value="aa-tRNA-synth_II/BPL/LPL"/>
</dbReference>
<protein>
    <recommendedName>
        <fullName evidence="3">biotin--[biotin carboxyl-carrier protein] ligase</fullName>
        <ecNumber evidence="3">6.3.4.15</ecNumber>
    </recommendedName>
</protein>
<dbReference type="NCBIfam" id="TIGR00121">
    <property type="entry name" value="birA_ligase"/>
    <property type="match status" value="1"/>
</dbReference>
<dbReference type="EC" id="6.3.4.15" evidence="3"/>
<dbReference type="AlphaFoldDB" id="F1YTY8"/>